<evidence type="ECO:0000256" key="6">
    <source>
        <dbReference type="RuleBase" id="RU003345"/>
    </source>
</evidence>
<dbReference type="InterPro" id="IPR015590">
    <property type="entry name" value="Aldehyde_DH_dom"/>
</dbReference>
<evidence type="ECO:0000256" key="1">
    <source>
        <dbReference type="ARBA" id="ARBA00009986"/>
    </source>
</evidence>
<dbReference type="Proteomes" id="UP001337655">
    <property type="component" value="Unassembled WGS sequence"/>
</dbReference>
<evidence type="ECO:0000313" key="8">
    <source>
        <dbReference type="EMBL" id="KAK5165782.1"/>
    </source>
</evidence>
<keyword evidence="9" id="KW-1185">Reference proteome</keyword>
<protein>
    <recommendedName>
        <fullName evidence="3">aldehyde dehydrogenase (NAD(+))</fullName>
        <ecNumber evidence="3">1.2.1.3</ecNumber>
    </recommendedName>
</protein>
<dbReference type="InterPro" id="IPR016162">
    <property type="entry name" value="Ald_DH_N"/>
</dbReference>
<reference evidence="8 9" key="1">
    <citation type="submission" date="2023-08" db="EMBL/GenBank/DDBJ databases">
        <title>Black Yeasts Isolated from many extreme environments.</title>
        <authorList>
            <person name="Coleine C."/>
            <person name="Stajich J.E."/>
            <person name="Selbmann L."/>
        </authorList>
    </citation>
    <scope>NUCLEOTIDE SEQUENCE [LARGE SCALE GENOMIC DNA]</scope>
    <source>
        <strain evidence="8 9">CCFEE 5935</strain>
    </source>
</reference>
<dbReference type="Gene3D" id="3.40.309.10">
    <property type="entry name" value="Aldehyde Dehydrogenase, Chain A, domain 2"/>
    <property type="match status" value="1"/>
</dbReference>
<evidence type="ECO:0000259" key="7">
    <source>
        <dbReference type="Pfam" id="PF00171"/>
    </source>
</evidence>
<dbReference type="AlphaFoldDB" id="A0AAV9P024"/>
<dbReference type="InterPro" id="IPR016161">
    <property type="entry name" value="Ald_DH/histidinol_DH"/>
</dbReference>
<evidence type="ECO:0000256" key="5">
    <source>
        <dbReference type="PROSITE-ProRule" id="PRU10007"/>
    </source>
</evidence>
<sequence>MAPLETPVNAQLFINGEFVDASDQKTFDLSSPYSGEHVGKIAEATVVDVDTAVSAAEAAFPSWSSLSPTQRGKPLAKLAQLRQDATPELARLDALSIGRPVGTYFDGHYATMHFRYFSEAAYPTGTSSLNTPGFVNMSMRQPYGVTGVVIPWNAPLVFLSKKLAPALAAGNCMILKTSEKAPLSSHLVATMLNEAGFPPGVINILHGHGMPSGDAISRHMRIRALSFTGSVRTGRLIQKAAAESNFKHLVFEMGGKSPALVFADADLEQAAQETQSSIMFHSGQTCFANSRLYVEESVAEKFMASFKQMASARKLGDPLDKETASGPQADKAQYDTVQKYLEEGKKSGQVIETDAKMPNGEQHLFVRPTILMNQPEDSKVLKEEIFGPVVAINTFKTEEEALEKANATEYGLYASVYTKDIDRAMRVAKSFESGMVGINCTSPTGAWDMPFGGYKQSGVGRESFHDSMDDWLETKSVFMKVKGLAASTAANSVLGR</sequence>
<feature type="domain" description="Aldehyde dehydrogenase" evidence="7">
    <location>
        <begin position="19"/>
        <end position="477"/>
    </location>
</feature>
<comment type="catalytic activity">
    <reaction evidence="4">
        <text>an aldehyde + NAD(+) + H2O = a carboxylate + NADH + 2 H(+)</text>
        <dbReference type="Rhea" id="RHEA:16185"/>
        <dbReference type="ChEBI" id="CHEBI:15377"/>
        <dbReference type="ChEBI" id="CHEBI:15378"/>
        <dbReference type="ChEBI" id="CHEBI:17478"/>
        <dbReference type="ChEBI" id="CHEBI:29067"/>
        <dbReference type="ChEBI" id="CHEBI:57540"/>
        <dbReference type="ChEBI" id="CHEBI:57945"/>
        <dbReference type="EC" id="1.2.1.3"/>
    </reaction>
</comment>
<dbReference type="GO" id="GO:0004029">
    <property type="term" value="F:aldehyde dehydrogenase (NAD+) activity"/>
    <property type="evidence" value="ECO:0007669"/>
    <property type="project" value="UniProtKB-EC"/>
</dbReference>
<gene>
    <name evidence="8" type="ORF">LTR77_008705</name>
</gene>
<dbReference type="Pfam" id="PF00171">
    <property type="entry name" value="Aldedh"/>
    <property type="match status" value="1"/>
</dbReference>
<dbReference type="RefSeq" id="XP_064655794.1">
    <property type="nucleotide sequence ID" value="XM_064805935.1"/>
</dbReference>
<evidence type="ECO:0000256" key="4">
    <source>
        <dbReference type="ARBA" id="ARBA00049194"/>
    </source>
</evidence>
<comment type="caution">
    <text evidence="8">The sequence shown here is derived from an EMBL/GenBank/DDBJ whole genome shotgun (WGS) entry which is preliminary data.</text>
</comment>
<dbReference type="EMBL" id="JAVRRT010000015">
    <property type="protein sequence ID" value="KAK5165782.1"/>
    <property type="molecule type" value="Genomic_DNA"/>
</dbReference>
<evidence type="ECO:0000256" key="3">
    <source>
        <dbReference type="ARBA" id="ARBA00024226"/>
    </source>
</evidence>
<organism evidence="8 9">
    <name type="scientific">Saxophila tyrrhenica</name>
    <dbReference type="NCBI Taxonomy" id="1690608"/>
    <lineage>
        <taxon>Eukaryota</taxon>
        <taxon>Fungi</taxon>
        <taxon>Dikarya</taxon>
        <taxon>Ascomycota</taxon>
        <taxon>Pezizomycotina</taxon>
        <taxon>Dothideomycetes</taxon>
        <taxon>Dothideomycetidae</taxon>
        <taxon>Mycosphaerellales</taxon>
        <taxon>Extremaceae</taxon>
        <taxon>Saxophila</taxon>
    </lineage>
</organism>
<dbReference type="InterPro" id="IPR016163">
    <property type="entry name" value="Ald_DH_C"/>
</dbReference>
<dbReference type="SUPFAM" id="SSF53720">
    <property type="entry name" value="ALDH-like"/>
    <property type="match status" value="1"/>
</dbReference>
<dbReference type="FunFam" id="3.40.605.10:FF:000007">
    <property type="entry name" value="NAD/NADP-dependent betaine aldehyde dehydrogenase"/>
    <property type="match status" value="1"/>
</dbReference>
<dbReference type="EC" id="1.2.1.3" evidence="3"/>
<keyword evidence="2 6" id="KW-0560">Oxidoreductase</keyword>
<feature type="active site" evidence="5">
    <location>
        <position position="252"/>
    </location>
</feature>
<dbReference type="FunFam" id="3.40.309.10:FF:000012">
    <property type="entry name" value="Betaine aldehyde dehydrogenase"/>
    <property type="match status" value="1"/>
</dbReference>
<accession>A0AAV9P024</accession>
<name>A0AAV9P024_9PEZI</name>
<evidence type="ECO:0000256" key="2">
    <source>
        <dbReference type="ARBA" id="ARBA00023002"/>
    </source>
</evidence>
<dbReference type="Gene3D" id="3.40.605.10">
    <property type="entry name" value="Aldehyde Dehydrogenase, Chain A, domain 1"/>
    <property type="match status" value="1"/>
</dbReference>
<dbReference type="PROSITE" id="PS00687">
    <property type="entry name" value="ALDEHYDE_DEHYDR_GLU"/>
    <property type="match status" value="1"/>
</dbReference>
<proteinExistence type="inferred from homology"/>
<dbReference type="GeneID" id="89930037"/>
<dbReference type="PANTHER" id="PTHR11699">
    <property type="entry name" value="ALDEHYDE DEHYDROGENASE-RELATED"/>
    <property type="match status" value="1"/>
</dbReference>
<evidence type="ECO:0000313" key="9">
    <source>
        <dbReference type="Proteomes" id="UP001337655"/>
    </source>
</evidence>
<comment type="similarity">
    <text evidence="1 6">Belongs to the aldehyde dehydrogenase family.</text>
</comment>
<dbReference type="InterPro" id="IPR029510">
    <property type="entry name" value="Ald_DH_CS_GLU"/>
</dbReference>